<dbReference type="OrthoDB" id="2435509at2759"/>
<proteinExistence type="predicted"/>
<feature type="transmembrane region" description="Helical" evidence="2">
    <location>
        <begin position="254"/>
        <end position="278"/>
    </location>
</feature>
<dbReference type="RefSeq" id="XP_035340774.1">
    <property type="nucleotide sequence ID" value="XM_035484881.1"/>
</dbReference>
<evidence type="ECO:0000313" key="6">
    <source>
        <dbReference type="Proteomes" id="UP000509510"/>
    </source>
</evidence>
<feature type="signal peptide" evidence="3">
    <location>
        <begin position="1"/>
        <end position="22"/>
    </location>
</feature>
<sequence>MRSHMLFNLLCSVLLLAQVAWSWPDFVDDVFKRDDASTGTDVSTTASDATSNPTVTATDSGSGTNTGTDTAKETGTTGTGTSTGTGTKTGTKTDTKTTSKVTSVDPRLPAGGASMTNPESTSTTYYKIGQNVTFGWNYTSVEITPTAVDVIAACSSNSATYTLAKNLSYATSSVIWNTNDDNETATNPLLTAYYTLIIYEAGTSPTDVASAGALGPATFSFGMYVTQAPTPLGEYVCVTCNAATSNMERQTLGFVFTMIAITVVSFTLFAGGVGVFSWL</sequence>
<dbReference type="Proteomes" id="UP000509510">
    <property type="component" value="Chromosome I"/>
</dbReference>
<dbReference type="Pfam" id="PF23585">
    <property type="entry name" value="DUF7137"/>
    <property type="match status" value="1"/>
</dbReference>
<evidence type="ECO:0000256" key="2">
    <source>
        <dbReference type="SAM" id="Phobius"/>
    </source>
</evidence>
<keyword evidence="3" id="KW-0732">Signal</keyword>
<gene>
    <name evidence="5" type="ORF">TRUGW13939_01683</name>
</gene>
<keyword evidence="2" id="KW-0472">Membrane</keyword>
<dbReference type="EMBL" id="CP055898">
    <property type="protein sequence ID" value="QKX54595.1"/>
    <property type="molecule type" value="Genomic_DNA"/>
</dbReference>
<organism evidence="5 6">
    <name type="scientific">Talaromyces rugulosus</name>
    <name type="common">Penicillium rugulosum</name>
    <dbReference type="NCBI Taxonomy" id="121627"/>
    <lineage>
        <taxon>Eukaryota</taxon>
        <taxon>Fungi</taxon>
        <taxon>Dikarya</taxon>
        <taxon>Ascomycota</taxon>
        <taxon>Pezizomycotina</taxon>
        <taxon>Eurotiomycetes</taxon>
        <taxon>Eurotiomycetidae</taxon>
        <taxon>Eurotiales</taxon>
        <taxon>Trichocomaceae</taxon>
        <taxon>Talaromyces</taxon>
        <taxon>Talaromyces sect. Islandici</taxon>
    </lineage>
</organism>
<dbReference type="PANTHER" id="PTHR42028">
    <property type="entry name" value="CHROMOSOME 1, WHOLE GENOME SHOTGUN SEQUENCE"/>
    <property type="match status" value="1"/>
</dbReference>
<evidence type="ECO:0000313" key="5">
    <source>
        <dbReference type="EMBL" id="QKX54595.1"/>
    </source>
</evidence>
<accession>A0A7H8QM32</accession>
<dbReference type="InterPro" id="IPR055561">
    <property type="entry name" value="DUF7137"/>
</dbReference>
<feature type="region of interest" description="Disordered" evidence="1">
    <location>
        <begin position="37"/>
        <end position="122"/>
    </location>
</feature>
<feature type="domain" description="DUF7137" evidence="4">
    <location>
        <begin position="108"/>
        <end position="239"/>
    </location>
</feature>
<protein>
    <recommendedName>
        <fullName evidence="4">DUF7137 domain-containing protein</fullName>
    </recommendedName>
</protein>
<keyword evidence="6" id="KW-1185">Reference proteome</keyword>
<evidence type="ECO:0000256" key="1">
    <source>
        <dbReference type="SAM" id="MobiDB-lite"/>
    </source>
</evidence>
<keyword evidence="2" id="KW-0812">Transmembrane</keyword>
<evidence type="ECO:0000259" key="4">
    <source>
        <dbReference type="Pfam" id="PF23585"/>
    </source>
</evidence>
<feature type="chain" id="PRO_5028959999" description="DUF7137 domain-containing protein" evidence="3">
    <location>
        <begin position="23"/>
        <end position="279"/>
    </location>
</feature>
<dbReference type="KEGG" id="trg:TRUGW13939_01683"/>
<dbReference type="AlphaFoldDB" id="A0A7H8QM32"/>
<evidence type="ECO:0000256" key="3">
    <source>
        <dbReference type="SAM" id="SignalP"/>
    </source>
</evidence>
<name>A0A7H8QM32_TALRU</name>
<reference evidence="6" key="1">
    <citation type="submission" date="2020-06" db="EMBL/GenBank/DDBJ databases">
        <title>A chromosome-scale genome assembly of Talaromyces rugulosus W13939.</title>
        <authorList>
            <person name="Wang B."/>
            <person name="Guo L."/>
            <person name="Ye K."/>
            <person name="Wang L."/>
        </authorList>
    </citation>
    <scope>NUCLEOTIDE SEQUENCE [LARGE SCALE GENOMIC DNA]</scope>
    <source>
        <strain evidence="6">W13939</strain>
    </source>
</reference>
<dbReference type="PANTHER" id="PTHR42028:SF1">
    <property type="entry name" value="YALI0E30657P"/>
    <property type="match status" value="1"/>
</dbReference>
<keyword evidence="2" id="KW-1133">Transmembrane helix</keyword>
<feature type="compositionally biased region" description="Low complexity" evidence="1">
    <location>
        <begin position="37"/>
        <end position="76"/>
    </location>
</feature>
<dbReference type="GeneID" id="55989193"/>